<keyword evidence="3" id="KW-1185">Reference proteome</keyword>
<evidence type="ECO:0000313" key="3">
    <source>
        <dbReference type="Proteomes" id="UP000789901"/>
    </source>
</evidence>
<feature type="non-terminal residue" evidence="2">
    <location>
        <position position="1"/>
    </location>
</feature>
<dbReference type="EMBL" id="CAJVQB010120696">
    <property type="protein sequence ID" value="CAG8853148.1"/>
    <property type="molecule type" value="Genomic_DNA"/>
</dbReference>
<reference evidence="2 3" key="1">
    <citation type="submission" date="2021-06" db="EMBL/GenBank/DDBJ databases">
        <authorList>
            <person name="Kallberg Y."/>
            <person name="Tangrot J."/>
            <person name="Rosling A."/>
        </authorList>
    </citation>
    <scope>NUCLEOTIDE SEQUENCE [LARGE SCALE GENOMIC DNA]</scope>
    <source>
        <strain evidence="2 3">120-4 pot B 10/14</strain>
    </source>
</reference>
<accession>A0ABN7XCZ6</accession>
<protein>
    <submittedName>
        <fullName evidence="2">38055_t:CDS:1</fullName>
    </submittedName>
</protein>
<gene>
    <name evidence="2" type="ORF">GMARGA_LOCUS41969</name>
</gene>
<organism evidence="2 3">
    <name type="scientific">Gigaspora margarita</name>
    <dbReference type="NCBI Taxonomy" id="4874"/>
    <lineage>
        <taxon>Eukaryota</taxon>
        <taxon>Fungi</taxon>
        <taxon>Fungi incertae sedis</taxon>
        <taxon>Mucoromycota</taxon>
        <taxon>Glomeromycotina</taxon>
        <taxon>Glomeromycetes</taxon>
        <taxon>Diversisporales</taxon>
        <taxon>Gigasporaceae</taxon>
        <taxon>Gigaspora</taxon>
    </lineage>
</organism>
<proteinExistence type="predicted"/>
<dbReference type="InterPro" id="IPR008906">
    <property type="entry name" value="HATC_C_dom"/>
</dbReference>
<dbReference type="SUPFAM" id="SSF53098">
    <property type="entry name" value="Ribonuclease H-like"/>
    <property type="match status" value="1"/>
</dbReference>
<comment type="caution">
    <text evidence="2">The sequence shown here is derived from an EMBL/GenBank/DDBJ whole genome shotgun (WGS) entry which is preliminary data.</text>
</comment>
<name>A0ABN7XCZ6_GIGMA</name>
<dbReference type="InterPro" id="IPR012337">
    <property type="entry name" value="RNaseH-like_sf"/>
</dbReference>
<dbReference type="Pfam" id="PF05699">
    <property type="entry name" value="Dimer_Tnp_hAT"/>
    <property type="match status" value="1"/>
</dbReference>
<feature type="domain" description="HAT C-terminal dimerisation" evidence="1">
    <location>
        <begin position="52"/>
        <end position="102"/>
    </location>
</feature>
<evidence type="ECO:0000259" key="1">
    <source>
        <dbReference type="Pfam" id="PF05699"/>
    </source>
</evidence>
<dbReference type="Proteomes" id="UP000789901">
    <property type="component" value="Unassembled WGS sequence"/>
</dbReference>
<sequence>YNIFIAFMNQTFEQESSVELFIKIVKFRNKNSPYDNFIIWESATTFNPDSSLKQLAINVLKIPTSSAAAEQNFSIFGFIHSKLCNCLHNKRVKKLVYIYENLRMNVKIPVNNKVDTRTNETNHENHENEEVENIIYKEGICRGIEETEQIYSTDIDNISTMEMELLNYY</sequence>
<evidence type="ECO:0000313" key="2">
    <source>
        <dbReference type="EMBL" id="CAG8853148.1"/>
    </source>
</evidence>